<feature type="domain" description="Methyltransferase" evidence="4">
    <location>
        <begin position="25"/>
        <end position="122"/>
    </location>
</feature>
<keyword evidence="2" id="KW-0808">Transferase</keyword>
<comment type="caution">
    <text evidence="5">The sequence shown here is derived from an EMBL/GenBank/DDBJ whole genome shotgun (WGS) entry which is preliminary data.</text>
</comment>
<protein>
    <recommendedName>
        <fullName evidence="4">Methyltransferase domain-containing protein</fullName>
    </recommendedName>
</protein>
<dbReference type="Gene3D" id="3.40.50.150">
    <property type="entry name" value="Vaccinia Virus protein VP39"/>
    <property type="match status" value="1"/>
</dbReference>
<evidence type="ECO:0000313" key="5">
    <source>
        <dbReference type="EMBL" id="GII04180.1"/>
    </source>
</evidence>
<dbReference type="PANTHER" id="PTHR43464:SF19">
    <property type="entry name" value="UBIQUINONE BIOSYNTHESIS O-METHYLTRANSFERASE, MITOCHONDRIAL"/>
    <property type="match status" value="1"/>
</dbReference>
<evidence type="ECO:0000256" key="1">
    <source>
        <dbReference type="ARBA" id="ARBA00022603"/>
    </source>
</evidence>
<proteinExistence type="predicted"/>
<name>A0A8J3WWI3_9ACTN</name>
<dbReference type="InterPro" id="IPR029063">
    <property type="entry name" value="SAM-dependent_MTases_sf"/>
</dbReference>
<evidence type="ECO:0000256" key="2">
    <source>
        <dbReference type="ARBA" id="ARBA00022679"/>
    </source>
</evidence>
<reference evidence="5" key="1">
    <citation type="submission" date="2021-01" db="EMBL/GenBank/DDBJ databases">
        <title>Whole genome shotgun sequence of Planobispora takensis NBRC 109077.</title>
        <authorList>
            <person name="Komaki H."/>
            <person name="Tamura T."/>
        </authorList>
    </citation>
    <scope>NUCLEOTIDE SEQUENCE</scope>
    <source>
        <strain evidence="5">NBRC 109077</strain>
    </source>
</reference>
<dbReference type="InterPro" id="IPR041698">
    <property type="entry name" value="Methyltransf_25"/>
</dbReference>
<dbReference type="EMBL" id="BOOK01000047">
    <property type="protein sequence ID" value="GII04180.1"/>
    <property type="molecule type" value="Genomic_DNA"/>
</dbReference>
<dbReference type="Proteomes" id="UP000634476">
    <property type="component" value="Unassembled WGS sequence"/>
</dbReference>
<dbReference type="GO" id="GO:0008168">
    <property type="term" value="F:methyltransferase activity"/>
    <property type="evidence" value="ECO:0007669"/>
    <property type="project" value="UniProtKB-KW"/>
</dbReference>
<dbReference type="GO" id="GO:0032259">
    <property type="term" value="P:methylation"/>
    <property type="evidence" value="ECO:0007669"/>
    <property type="project" value="UniProtKB-KW"/>
</dbReference>
<dbReference type="Pfam" id="PF13649">
    <property type="entry name" value="Methyltransf_25"/>
    <property type="match status" value="1"/>
</dbReference>
<dbReference type="AlphaFoldDB" id="A0A8J3WWI3"/>
<dbReference type="RefSeq" id="WP_203878444.1">
    <property type="nucleotide sequence ID" value="NZ_BOOK01000047.1"/>
</dbReference>
<sequence length="175" mass="18609">MTAGPIPERLLWAVETLQVGPADRVLEIGCGRGVAAELVCERLTDGTIIAVDRSDKAIDAARRRNAANVAAGRAVFRVAALESSDFEDDSFEKIFAVNVNLFWTRSPAAEIGLLRRWLAPGGGLYLFYEPPDAGRAGEIAAKVDSAVSAHGLATTVLTRRTSAPAPLVCVMATPY</sequence>
<evidence type="ECO:0000259" key="4">
    <source>
        <dbReference type="Pfam" id="PF13649"/>
    </source>
</evidence>
<accession>A0A8J3WWI3</accession>
<keyword evidence="3" id="KW-0949">S-adenosyl-L-methionine</keyword>
<evidence type="ECO:0000256" key="3">
    <source>
        <dbReference type="ARBA" id="ARBA00022691"/>
    </source>
</evidence>
<organism evidence="5 6">
    <name type="scientific">Planobispora takensis</name>
    <dbReference type="NCBI Taxonomy" id="1367882"/>
    <lineage>
        <taxon>Bacteria</taxon>
        <taxon>Bacillati</taxon>
        <taxon>Actinomycetota</taxon>
        <taxon>Actinomycetes</taxon>
        <taxon>Streptosporangiales</taxon>
        <taxon>Streptosporangiaceae</taxon>
        <taxon>Planobispora</taxon>
    </lineage>
</organism>
<dbReference type="PANTHER" id="PTHR43464">
    <property type="entry name" value="METHYLTRANSFERASE"/>
    <property type="match status" value="1"/>
</dbReference>
<evidence type="ECO:0000313" key="6">
    <source>
        <dbReference type="Proteomes" id="UP000634476"/>
    </source>
</evidence>
<dbReference type="SUPFAM" id="SSF53335">
    <property type="entry name" value="S-adenosyl-L-methionine-dependent methyltransferases"/>
    <property type="match status" value="1"/>
</dbReference>
<gene>
    <name evidence="5" type="ORF">Pta02_61880</name>
</gene>
<keyword evidence="6" id="KW-1185">Reference proteome</keyword>
<keyword evidence="1" id="KW-0489">Methyltransferase</keyword>
<dbReference type="CDD" id="cd02440">
    <property type="entry name" value="AdoMet_MTases"/>
    <property type="match status" value="1"/>
</dbReference>